<dbReference type="RefSeq" id="XP_031386504.1">
    <property type="nucleotide sequence ID" value="XM_031530644.1"/>
</dbReference>
<protein>
    <recommendedName>
        <fullName evidence="4">phosphoenolpyruvate carboxylase</fullName>
        <ecNumber evidence="4">4.1.1.31</ecNumber>
    </recommendedName>
</protein>
<reference evidence="15 16" key="4">
    <citation type="submission" date="2025-04" db="UniProtKB">
        <authorList>
            <consortium name="RefSeq"/>
        </authorList>
    </citation>
    <scope>IDENTIFICATION</scope>
    <source>
        <tissue evidence="15 16">Leaf</tissue>
    </source>
</reference>
<reference evidence="13" key="1">
    <citation type="journal article" date="2017" name="Plant J.">
        <title>The pomegranate (Punica granatum L.) genome and the genomics of punicalagin biosynthesis.</title>
        <authorList>
            <person name="Qin G."/>
            <person name="Xu C."/>
            <person name="Ming R."/>
            <person name="Tang H."/>
            <person name="Guyot R."/>
            <person name="Kramer E.M."/>
            <person name="Hu Y."/>
            <person name="Yi X."/>
            <person name="Qi Y."/>
            <person name="Xu X."/>
            <person name="Gao Z."/>
            <person name="Pan H."/>
            <person name="Jian J."/>
            <person name="Tian Y."/>
            <person name="Yue Z."/>
            <person name="Xu Y."/>
        </authorList>
    </citation>
    <scope>NUCLEOTIDE SEQUENCE [LARGE SCALE GENOMIC DNA]</scope>
    <source>
        <strain evidence="13">cv. Dabenzi</strain>
    </source>
</reference>
<dbReference type="Gene3D" id="1.20.1440.90">
    <property type="entry name" value="Phosphoenolpyruvate/pyruvate domain"/>
    <property type="match status" value="2"/>
</dbReference>
<evidence type="ECO:0000256" key="2">
    <source>
        <dbReference type="ARBA" id="ARBA00008346"/>
    </source>
</evidence>
<dbReference type="PANTHER" id="PTHR30523:SF6">
    <property type="entry name" value="PHOSPHOENOLPYRUVATE CARBOXYLASE"/>
    <property type="match status" value="1"/>
</dbReference>
<evidence type="ECO:0000256" key="9">
    <source>
        <dbReference type="PROSITE-ProRule" id="PRU10111"/>
    </source>
</evidence>
<organism evidence="12 13">
    <name type="scientific">Punica granatum</name>
    <name type="common">Pomegranate</name>
    <dbReference type="NCBI Taxonomy" id="22663"/>
    <lineage>
        <taxon>Eukaryota</taxon>
        <taxon>Viridiplantae</taxon>
        <taxon>Streptophyta</taxon>
        <taxon>Embryophyta</taxon>
        <taxon>Tracheophyta</taxon>
        <taxon>Spermatophyta</taxon>
        <taxon>Magnoliopsida</taxon>
        <taxon>eudicotyledons</taxon>
        <taxon>Gunneridae</taxon>
        <taxon>Pentapetalae</taxon>
        <taxon>rosids</taxon>
        <taxon>malvids</taxon>
        <taxon>Myrtales</taxon>
        <taxon>Lythraceae</taxon>
        <taxon>Punica</taxon>
    </lineage>
</organism>
<evidence type="ECO:0000313" key="15">
    <source>
        <dbReference type="RefSeq" id="XP_031386504.1"/>
    </source>
</evidence>
<feature type="active site" evidence="10">
    <location>
        <position position="724"/>
    </location>
</feature>
<evidence type="ECO:0000256" key="6">
    <source>
        <dbReference type="ARBA" id="ARBA00023239"/>
    </source>
</evidence>
<proteinExistence type="inferred from homology"/>
<feature type="region of interest" description="Disordered" evidence="11">
    <location>
        <begin position="366"/>
        <end position="436"/>
    </location>
</feature>
<dbReference type="GO" id="GO:0005829">
    <property type="term" value="C:cytosol"/>
    <property type="evidence" value="ECO:0007669"/>
    <property type="project" value="TreeGrafter"/>
</dbReference>
<dbReference type="FunFam" id="1.20.1440.90:FF:000003">
    <property type="entry name" value="Phosphoenolpyruvate carboxylase 4"/>
    <property type="match status" value="1"/>
</dbReference>
<dbReference type="InterPro" id="IPR033129">
    <property type="entry name" value="PEPCASE_His_AS"/>
</dbReference>
<dbReference type="HAMAP" id="MF_00595">
    <property type="entry name" value="PEPcase_type1"/>
    <property type="match status" value="1"/>
</dbReference>
<dbReference type="PANTHER" id="PTHR30523">
    <property type="entry name" value="PHOSPHOENOLPYRUVATE CARBOXYLASE"/>
    <property type="match status" value="1"/>
</dbReference>
<comment type="catalytic activity">
    <reaction evidence="8">
        <text>oxaloacetate + phosphate = phosphoenolpyruvate + hydrogencarbonate</text>
        <dbReference type="Rhea" id="RHEA:28370"/>
        <dbReference type="ChEBI" id="CHEBI:16452"/>
        <dbReference type="ChEBI" id="CHEBI:17544"/>
        <dbReference type="ChEBI" id="CHEBI:43474"/>
        <dbReference type="ChEBI" id="CHEBI:58702"/>
        <dbReference type="EC" id="4.1.1.31"/>
    </reaction>
</comment>
<reference evidence="14" key="3">
    <citation type="journal article" date="2020" name="Plant Biotechnol. J.">
        <title>The pomegranate (Punica granatum L.) draft genome dissects genetic divergence between soft- and hard-seeded cultivars.</title>
        <authorList>
            <person name="Luo X."/>
            <person name="Li H."/>
            <person name="Wu Z."/>
            <person name="Yao W."/>
            <person name="Zhao P."/>
            <person name="Cao D."/>
            <person name="Yu H."/>
            <person name="Li K."/>
            <person name="Poudel K."/>
            <person name="Zhao D."/>
            <person name="Zhang F."/>
            <person name="Xia X."/>
            <person name="Chen L."/>
            <person name="Wang Q."/>
            <person name="Jing D."/>
            <person name="Cao S."/>
        </authorList>
    </citation>
    <scope>NUCLEOTIDE SEQUENCE [LARGE SCALE GENOMIC DNA]</scope>
</reference>
<dbReference type="PROSITE" id="PS00393">
    <property type="entry name" value="PEPCASE_2"/>
    <property type="match status" value="1"/>
</dbReference>
<evidence type="ECO:0000256" key="1">
    <source>
        <dbReference type="ARBA" id="ARBA00001946"/>
    </source>
</evidence>
<keyword evidence="5" id="KW-0460">Magnesium</keyword>
<evidence type="ECO:0000256" key="8">
    <source>
        <dbReference type="ARBA" id="ARBA00048995"/>
    </source>
</evidence>
<dbReference type="InterPro" id="IPR015813">
    <property type="entry name" value="Pyrv/PenolPyrv_kinase-like_dom"/>
</dbReference>
<accession>A0A218XWF6</accession>
<dbReference type="GeneID" id="116200004"/>
<dbReference type="EMBL" id="MTKT01000666">
    <property type="protein sequence ID" value="OWM89397.1"/>
    <property type="molecule type" value="Genomic_DNA"/>
</dbReference>
<name>A0A218XWF6_PUNGR</name>
<evidence type="ECO:0000256" key="11">
    <source>
        <dbReference type="SAM" id="MobiDB-lite"/>
    </source>
</evidence>
<evidence type="ECO:0000313" key="14">
    <source>
        <dbReference type="Proteomes" id="UP000515151"/>
    </source>
</evidence>
<dbReference type="Proteomes" id="UP000197138">
    <property type="component" value="Unassembled WGS sequence"/>
</dbReference>
<dbReference type="SUPFAM" id="SSF51621">
    <property type="entry name" value="Phosphoenolpyruvate/pyruvate domain"/>
    <property type="match status" value="1"/>
</dbReference>
<evidence type="ECO:0000256" key="5">
    <source>
        <dbReference type="ARBA" id="ARBA00022842"/>
    </source>
</evidence>
<keyword evidence="7" id="KW-0120">Carbon dioxide fixation</keyword>
<comment type="subunit">
    <text evidence="3">Homotetramer.</text>
</comment>
<evidence type="ECO:0000256" key="7">
    <source>
        <dbReference type="ARBA" id="ARBA00023300"/>
    </source>
</evidence>
<dbReference type="EC" id="4.1.1.31" evidence="4"/>
<comment type="cofactor">
    <cofactor evidence="1">
        <name>Mg(2+)</name>
        <dbReference type="ChEBI" id="CHEBI:18420"/>
    </cofactor>
</comment>
<sequence length="1057" mass="119318">MTDTTDDIAEEISFQSFDDDCKLLGNLLNDVLQREVGHKFMEKLERNRILAQSACNMRMAGIEDAAELLEKQLASEISNMDLEEALTLARAFSHYLNLMGIAETHHRVRKSRNFTHLSKSCDDIFNQLVQGGVSPDELYTTVCKQEVEIVLTAHPTQINRRTLQYKHIRIAHLLDYNDRPDLTHEDKEMAIEDLMREITSIWQTDELRRHQPTPVDEARAGLNIVEQSLWRAIPHYLRRVSNALKKHTGRALPLTCTPIKFGSWMGGDRDGNPNVTAKVTRDVSLLSRWMAMDLYIREVDSLRFELSMNRCSHKLLRLAHELLEKETSMEDRHESRNQSMSRSQLKHHFQLAPSLPTQLPAGADLPSCTECNDNESKYPKLELPGTDYMPLNRQDARATTVKESPLNSSQKPAENENSSNSNGYQPPLTPRSSASGSSQLLAQKKLFAESQVGRSSFQKLLEPSLPQRPGIAPYRIVLGDVKDKLMKTQRRLELLLEDLPCEYDPHEYYETTDQLLEPLLLCYESLQLSGSGVLADGRLADLIRRVATFGMGLMKLDLRQESGRHSETLDAITKYLDMGTYSEWDEEKKLEFLTRELKGKRPLVPPTIVVPPDVQEVLDTFRVAAELGSDSLGAYVISMASNASDVLAVELLQKDARLALSGELGRPCPGGTLRVVPLFETVKDLRGAGSVIRKLLSIDWYRDHIIKNHNGHQEVMVGYSDSGKDAGRFTAAWELYKAQEDVVAACNEFGIKVTLFHGRGGSIGRGGGPTYLAIQSQPPGSVMGTLRSTEQGEMVQAKFGLPQTAVRQLEIYTTAVLLATLQPPQPPRELKWRNLMEEISKISCERYRSTVYENPEFLAYFHEATPQAELGFLNIGSRPTRRKSSTGIGHLRAIPWVFAWTQTRFVLPAWLGVGAGLTGACEKGYTEDLRAMYREWPFFQSTIDLIEMVLGKADFPIAKHYDEVLVSESRRELGADLRRELLATEKFVLIVSGHEKLSQNNRSLRRLIESRLPYLNPMNMLQVEILKRLRRDDDNNKLRDALLITINGIAAGMRNTG</sequence>
<keyword evidence="14" id="KW-1185">Reference proteome</keyword>
<dbReference type="GO" id="GO:0008964">
    <property type="term" value="F:phosphoenolpyruvate carboxylase activity"/>
    <property type="evidence" value="ECO:0007669"/>
    <property type="project" value="UniProtKB-EC"/>
</dbReference>
<keyword evidence="6" id="KW-0456">Lyase</keyword>
<evidence type="ECO:0000256" key="3">
    <source>
        <dbReference type="ARBA" id="ARBA00011881"/>
    </source>
</evidence>
<evidence type="ECO:0000313" key="13">
    <source>
        <dbReference type="Proteomes" id="UP000197138"/>
    </source>
</evidence>
<comment type="similarity">
    <text evidence="2">Belongs to the PEPCase type 1 family.</text>
</comment>
<dbReference type="PRINTS" id="PR00150">
    <property type="entry name" value="PEPCARBXLASE"/>
</dbReference>
<feature type="compositionally biased region" description="Polar residues" evidence="11">
    <location>
        <begin position="401"/>
        <end position="424"/>
    </location>
</feature>
<dbReference type="InterPro" id="IPR018129">
    <property type="entry name" value="PEP_COase_Lys_AS"/>
</dbReference>
<dbReference type="InterPro" id="IPR022805">
    <property type="entry name" value="PEP_COase_bac/pln-type"/>
</dbReference>
<dbReference type="OrthoDB" id="1365747at2759"/>
<evidence type="ECO:0000313" key="12">
    <source>
        <dbReference type="EMBL" id="OWM89397.1"/>
    </source>
</evidence>
<feature type="compositionally biased region" description="Basic and acidic residues" evidence="11">
    <location>
        <begin position="327"/>
        <end position="336"/>
    </location>
</feature>
<evidence type="ECO:0000313" key="16">
    <source>
        <dbReference type="RefSeq" id="XP_031386505.1"/>
    </source>
</evidence>
<dbReference type="InterPro" id="IPR021135">
    <property type="entry name" value="PEP_COase"/>
</dbReference>
<evidence type="ECO:0000256" key="10">
    <source>
        <dbReference type="PROSITE-ProRule" id="PRU10112"/>
    </source>
</evidence>
<dbReference type="AlphaFoldDB" id="A0A218XWF6"/>
<dbReference type="GO" id="GO:0015977">
    <property type="term" value="P:carbon fixation"/>
    <property type="evidence" value="ECO:0007669"/>
    <property type="project" value="UniProtKB-KW"/>
</dbReference>
<dbReference type="PROSITE" id="PS00781">
    <property type="entry name" value="PEPCASE_1"/>
    <property type="match status" value="1"/>
</dbReference>
<evidence type="ECO:0000256" key="4">
    <source>
        <dbReference type="ARBA" id="ARBA00012305"/>
    </source>
</evidence>
<dbReference type="Pfam" id="PF00311">
    <property type="entry name" value="PEPcase"/>
    <property type="match status" value="2"/>
</dbReference>
<dbReference type="Proteomes" id="UP000515151">
    <property type="component" value="Chromosome 3"/>
</dbReference>
<reference evidence="12" key="2">
    <citation type="submission" date="2017-06" db="EMBL/GenBank/DDBJ databases">
        <title>The pomegranate genome and the genomics of punicalagin biosynthesis.</title>
        <authorList>
            <person name="Xu C."/>
        </authorList>
    </citation>
    <scope>NUCLEOTIDE SEQUENCE [LARGE SCALE GENOMIC DNA]</scope>
    <source>
        <tissue evidence="12">Fresh leaf</tissue>
    </source>
</reference>
<feature type="region of interest" description="Disordered" evidence="11">
    <location>
        <begin position="327"/>
        <end position="347"/>
    </location>
</feature>
<feature type="active site" evidence="9">
    <location>
        <position position="154"/>
    </location>
</feature>
<dbReference type="GO" id="GO:0006099">
    <property type="term" value="P:tricarboxylic acid cycle"/>
    <property type="evidence" value="ECO:0007669"/>
    <property type="project" value="InterPro"/>
</dbReference>
<gene>
    <name evidence="15 16" type="primary">LOC116200004</name>
    <name evidence="12" type="ORF">CDL15_Pgr024145</name>
</gene>
<dbReference type="RefSeq" id="XP_031386505.1">
    <property type="nucleotide sequence ID" value="XM_031530645.1"/>
</dbReference>